<dbReference type="PANTHER" id="PTHR15239:SF6">
    <property type="entry name" value="RIBOSOME QUALITY CONTROL COMPLEX SUBUNIT NEMF"/>
    <property type="match status" value="1"/>
</dbReference>
<dbReference type="Gene3D" id="2.30.310.10">
    <property type="entry name" value="ibrinogen binding protein from staphylococcus aureus domain"/>
    <property type="match status" value="1"/>
</dbReference>
<dbReference type="InterPro" id="IPR051608">
    <property type="entry name" value="RQC_Subunit_NEMF"/>
</dbReference>
<name>A0A0B7BBH0_9EUPU</name>
<sequence length="93" mass="10784">MKGRFSTIDIVVIIQELKRFLDMRVINVYDIDNKTYLIRVGKPDEKTVILLESGIRLHSTDFDWPKNPAPSGFSMKLRKHLKGRRLESNPDGN</sequence>
<dbReference type="PANTHER" id="PTHR15239">
    <property type="entry name" value="NUCLEAR EXPORT MEDIATOR FACTOR NEMF"/>
    <property type="match status" value="1"/>
</dbReference>
<dbReference type="Pfam" id="PF05833">
    <property type="entry name" value="NFACT_N"/>
    <property type="match status" value="1"/>
</dbReference>
<protein>
    <submittedName>
        <fullName evidence="1">Uncharacterized protein</fullName>
    </submittedName>
</protein>
<proteinExistence type="predicted"/>
<dbReference type="GO" id="GO:0043023">
    <property type="term" value="F:ribosomal large subunit binding"/>
    <property type="evidence" value="ECO:0007669"/>
    <property type="project" value="TreeGrafter"/>
</dbReference>
<reference evidence="1" key="1">
    <citation type="submission" date="2014-12" db="EMBL/GenBank/DDBJ databases">
        <title>Insight into the proteome of Arion vulgaris.</title>
        <authorList>
            <person name="Aradska J."/>
            <person name="Bulat T."/>
            <person name="Smidak R."/>
            <person name="Sarate P."/>
            <person name="Gangsoo J."/>
            <person name="Sialana F."/>
            <person name="Bilban M."/>
            <person name="Lubec G."/>
        </authorList>
    </citation>
    <scope>NUCLEOTIDE SEQUENCE</scope>
    <source>
        <tissue evidence="1">Skin</tissue>
    </source>
</reference>
<dbReference type="EMBL" id="HACG01043518">
    <property type="protein sequence ID" value="CEK90383.1"/>
    <property type="molecule type" value="Transcribed_RNA"/>
</dbReference>
<dbReference type="GO" id="GO:0000049">
    <property type="term" value="F:tRNA binding"/>
    <property type="evidence" value="ECO:0007669"/>
    <property type="project" value="TreeGrafter"/>
</dbReference>
<evidence type="ECO:0000313" key="1">
    <source>
        <dbReference type="EMBL" id="CEK90383.1"/>
    </source>
</evidence>
<dbReference type="GO" id="GO:1990112">
    <property type="term" value="C:RQC complex"/>
    <property type="evidence" value="ECO:0007669"/>
    <property type="project" value="TreeGrafter"/>
</dbReference>
<dbReference type="GO" id="GO:1990116">
    <property type="term" value="P:ribosome-associated ubiquitin-dependent protein catabolic process"/>
    <property type="evidence" value="ECO:0007669"/>
    <property type="project" value="TreeGrafter"/>
</dbReference>
<accession>A0A0B7BBH0</accession>
<dbReference type="AlphaFoldDB" id="A0A0B7BBH0"/>
<dbReference type="GO" id="GO:0072344">
    <property type="term" value="P:rescue of stalled ribosome"/>
    <property type="evidence" value="ECO:0007669"/>
    <property type="project" value="TreeGrafter"/>
</dbReference>
<organism evidence="1">
    <name type="scientific">Arion vulgaris</name>
    <dbReference type="NCBI Taxonomy" id="1028688"/>
    <lineage>
        <taxon>Eukaryota</taxon>
        <taxon>Metazoa</taxon>
        <taxon>Spiralia</taxon>
        <taxon>Lophotrochozoa</taxon>
        <taxon>Mollusca</taxon>
        <taxon>Gastropoda</taxon>
        <taxon>Heterobranchia</taxon>
        <taxon>Euthyneura</taxon>
        <taxon>Panpulmonata</taxon>
        <taxon>Eupulmonata</taxon>
        <taxon>Stylommatophora</taxon>
        <taxon>Helicina</taxon>
        <taxon>Arionoidea</taxon>
        <taxon>Arionidae</taxon>
        <taxon>Arion</taxon>
    </lineage>
</organism>
<gene>
    <name evidence="1" type="primary">ORF176492</name>
</gene>